<dbReference type="EMBL" id="VSRR010014750">
    <property type="protein sequence ID" value="MPC57392.1"/>
    <property type="molecule type" value="Genomic_DNA"/>
</dbReference>
<gene>
    <name evidence="1" type="ORF">E2C01_051371</name>
</gene>
<keyword evidence="2" id="KW-1185">Reference proteome</keyword>
<accession>A0A5B7GEJ8</accession>
<dbReference type="Proteomes" id="UP000324222">
    <property type="component" value="Unassembled WGS sequence"/>
</dbReference>
<comment type="caution">
    <text evidence="1">The sequence shown here is derived from an EMBL/GenBank/DDBJ whole genome shotgun (WGS) entry which is preliminary data.</text>
</comment>
<name>A0A5B7GEJ8_PORTR</name>
<evidence type="ECO:0000313" key="1">
    <source>
        <dbReference type="EMBL" id="MPC57392.1"/>
    </source>
</evidence>
<proteinExistence type="predicted"/>
<evidence type="ECO:0000313" key="2">
    <source>
        <dbReference type="Proteomes" id="UP000324222"/>
    </source>
</evidence>
<reference evidence="1 2" key="1">
    <citation type="submission" date="2019-05" db="EMBL/GenBank/DDBJ databases">
        <title>Another draft genome of Portunus trituberculatus and its Hox gene families provides insights of decapod evolution.</title>
        <authorList>
            <person name="Jeong J.-H."/>
            <person name="Song I."/>
            <person name="Kim S."/>
            <person name="Choi T."/>
            <person name="Kim D."/>
            <person name="Ryu S."/>
            <person name="Kim W."/>
        </authorList>
    </citation>
    <scope>NUCLEOTIDE SEQUENCE [LARGE SCALE GENOMIC DNA]</scope>
    <source>
        <tissue evidence="1">Muscle</tissue>
    </source>
</reference>
<dbReference type="AlphaFoldDB" id="A0A5B7GEJ8"/>
<protein>
    <submittedName>
        <fullName evidence="1">Uncharacterized protein</fullName>
    </submittedName>
</protein>
<sequence length="83" mass="9157">MQHGAFPITITENFAASFISGAWSWLQVVGEEREAGEGMKARQSHSSLLCSMRLCVLFLLLDGAPPAPVSPFHKTCMYSFVHE</sequence>
<organism evidence="1 2">
    <name type="scientific">Portunus trituberculatus</name>
    <name type="common">Swimming crab</name>
    <name type="synonym">Neptunus trituberculatus</name>
    <dbReference type="NCBI Taxonomy" id="210409"/>
    <lineage>
        <taxon>Eukaryota</taxon>
        <taxon>Metazoa</taxon>
        <taxon>Ecdysozoa</taxon>
        <taxon>Arthropoda</taxon>
        <taxon>Crustacea</taxon>
        <taxon>Multicrustacea</taxon>
        <taxon>Malacostraca</taxon>
        <taxon>Eumalacostraca</taxon>
        <taxon>Eucarida</taxon>
        <taxon>Decapoda</taxon>
        <taxon>Pleocyemata</taxon>
        <taxon>Brachyura</taxon>
        <taxon>Eubrachyura</taxon>
        <taxon>Portunoidea</taxon>
        <taxon>Portunidae</taxon>
        <taxon>Portuninae</taxon>
        <taxon>Portunus</taxon>
    </lineage>
</organism>